<dbReference type="RefSeq" id="XP_056692248.1">
    <property type="nucleotide sequence ID" value="XM_056836270.1"/>
</dbReference>
<evidence type="ECO:0000313" key="2">
    <source>
        <dbReference type="RefSeq" id="XP_056692248.1"/>
    </source>
</evidence>
<name>A0ABM3R9F9_SPIOL</name>
<organism evidence="1 2">
    <name type="scientific">Spinacia oleracea</name>
    <name type="common">Spinach</name>
    <dbReference type="NCBI Taxonomy" id="3562"/>
    <lineage>
        <taxon>Eukaryota</taxon>
        <taxon>Viridiplantae</taxon>
        <taxon>Streptophyta</taxon>
        <taxon>Embryophyta</taxon>
        <taxon>Tracheophyta</taxon>
        <taxon>Spermatophyta</taxon>
        <taxon>Magnoliopsida</taxon>
        <taxon>eudicotyledons</taxon>
        <taxon>Gunneridae</taxon>
        <taxon>Pentapetalae</taxon>
        <taxon>Caryophyllales</taxon>
        <taxon>Chenopodiaceae</taxon>
        <taxon>Chenopodioideae</taxon>
        <taxon>Anserineae</taxon>
        <taxon>Spinacia</taxon>
    </lineage>
</organism>
<reference evidence="1" key="1">
    <citation type="journal article" date="2021" name="Nat. Commun.">
        <title>Genomic analyses provide insights into spinach domestication and the genetic basis of agronomic traits.</title>
        <authorList>
            <person name="Cai X."/>
            <person name="Sun X."/>
            <person name="Xu C."/>
            <person name="Sun H."/>
            <person name="Wang X."/>
            <person name="Ge C."/>
            <person name="Zhang Z."/>
            <person name="Wang Q."/>
            <person name="Fei Z."/>
            <person name="Jiao C."/>
            <person name="Wang Q."/>
        </authorList>
    </citation>
    <scope>NUCLEOTIDE SEQUENCE [LARGE SCALE GENOMIC DNA]</scope>
    <source>
        <strain evidence="1">cv. Varoflay</strain>
    </source>
</reference>
<gene>
    <name evidence="2" type="primary">LOC130467682</name>
</gene>
<dbReference type="Proteomes" id="UP000813463">
    <property type="component" value="Chromosome 2"/>
</dbReference>
<keyword evidence="1" id="KW-1185">Reference proteome</keyword>
<protein>
    <submittedName>
        <fullName evidence="2">Nuclear pore complex protein NUP107-like</fullName>
    </submittedName>
</protein>
<accession>A0ABM3R9F9</accession>
<dbReference type="GeneID" id="130467682"/>
<sequence length="250" mass="27801">MNKHLNSFPPIHAHPLTYGTKKNFAHQPTLSLQTFTGLSSFSGHRRNHRRGTHTHTLAPSSAIFPKLPATTARNNDHCSGITSHSSFPIYSTHLTKSLILCYFSQIDESFFVGIEVDVKVSSRNNLCIEVILRCLAVQGDGLGPHELNDGGILASVMSAGFKGELSRFQAGVTMEISRLDAWYSNAEGSVKDQAAYIVRGLCRRCCLPELILRCIQVFTTPREGPFTKEELDEVRDKWATYFNDCELPSV</sequence>
<reference evidence="2" key="2">
    <citation type="submission" date="2025-08" db="UniProtKB">
        <authorList>
            <consortium name="RefSeq"/>
        </authorList>
    </citation>
    <scope>IDENTIFICATION</scope>
    <source>
        <tissue evidence="2">Leaf</tissue>
    </source>
</reference>
<evidence type="ECO:0000313" key="1">
    <source>
        <dbReference type="Proteomes" id="UP000813463"/>
    </source>
</evidence>
<proteinExistence type="predicted"/>